<organism evidence="2 3">
    <name type="scientific">[Candida] subhashii</name>
    <dbReference type="NCBI Taxonomy" id="561895"/>
    <lineage>
        <taxon>Eukaryota</taxon>
        <taxon>Fungi</taxon>
        <taxon>Dikarya</taxon>
        <taxon>Ascomycota</taxon>
        <taxon>Saccharomycotina</taxon>
        <taxon>Pichiomycetes</taxon>
        <taxon>Debaryomycetaceae</taxon>
        <taxon>Spathaspora</taxon>
    </lineage>
</organism>
<dbReference type="InterPro" id="IPR002156">
    <property type="entry name" value="RNaseH_domain"/>
</dbReference>
<dbReference type="Proteomes" id="UP000694255">
    <property type="component" value="Unassembled WGS sequence"/>
</dbReference>
<dbReference type="Pfam" id="PF01693">
    <property type="entry name" value="Cauli_VI"/>
    <property type="match status" value="1"/>
</dbReference>
<dbReference type="GeneID" id="73469119"/>
<dbReference type="PROSITE" id="PS50879">
    <property type="entry name" value="RNASE_H_1"/>
    <property type="match status" value="1"/>
</dbReference>
<protein>
    <recommendedName>
        <fullName evidence="1">RNase H type-1 domain-containing protein</fullName>
    </recommendedName>
</protein>
<keyword evidence="3" id="KW-1185">Reference proteome</keyword>
<proteinExistence type="predicted"/>
<feature type="domain" description="RNase H type-1" evidence="1">
    <location>
        <begin position="47"/>
        <end position="153"/>
    </location>
</feature>
<dbReference type="InterPro" id="IPR011320">
    <property type="entry name" value="RNase_H1_N"/>
</dbReference>
<accession>A0A8J5QXQ5</accession>
<dbReference type="OrthoDB" id="407198at2759"/>
<dbReference type="Pfam" id="PF00075">
    <property type="entry name" value="RNase_H"/>
    <property type="match status" value="1"/>
</dbReference>
<dbReference type="PANTHER" id="PTHR10642:SF30">
    <property type="entry name" value="RIBONUCLEASE H"/>
    <property type="match status" value="1"/>
</dbReference>
<name>A0A8J5QXQ5_9ASCO</name>
<evidence type="ECO:0000259" key="1">
    <source>
        <dbReference type="PROSITE" id="PS50879"/>
    </source>
</evidence>
<evidence type="ECO:0000313" key="3">
    <source>
        <dbReference type="Proteomes" id="UP000694255"/>
    </source>
</evidence>
<comment type="caution">
    <text evidence="2">The sequence shown here is derived from an EMBL/GenBank/DDBJ whole genome shotgun (WGS) entry which is preliminary data.</text>
</comment>
<dbReference type="EMBL" id="JAGSYN010000106">
    <property type="protein sequence ID" value="KAG7664135.1"/>
    <property type="molecule type" value="Genomic_DNA"/>
</dbReference>
<reference evidence="2 3" key="1">
    <citation type="journal article" date="2021" name="DNA Res.">
        <title>Genome analysis of Candida subhashii reveals its hybrid nature and dual mitochondrial genome conformations.</title>
        <authorList>
            <person name="Mixao V."/>
            <person name="Hegedusova E."/>
            <person name="Saus E."/>
            <person name="Pryszcz L.P."/>
            <person name="Cillingova A."/>
            <person name="Nosek J."/>
            <person name="Gabaldon T."/>
        </authorList>
    </citation>
    <scope>NUCLEOTIDE SEQUENCE [LARGE SCALE GENOMIC DNA]</scope>
    <source>
        <strain evidence="2 3">CBS 10753</strain>
    </source>
</reference>
<gene>
    <name evidence="2" type="ORF">J8A68_002318</name>
</gene>
<evidence type="ECO:0000313" key="2">
    <source>
        <dbReference type="EMBL" id="KAG7664135.1"/>
    </source>
</evidence>
<dbReference type="InterPro" id="IPR050092">
    <property type="entry name" value="RNase_H"/>
</dbReference>
<dbReference type="RefSeq" id="XP_049264367.1">
    <property type="nucleotide sequence ID" value="XM_049406056.1"/>
</dbReference>
<dbReference type="GO" id="GO:0043137">
    <property type="term" value="P:DNA replication, removal of RNA primer"/>
    <property type="evidence" value="ECO:0007669"/>
    <property type="project" value="TreeGrafter"/>
</dbReference>
<dbReference type="PANTHER" id="PTHR10642">
    <property type="entry name" value="RIBONUCLEASE H1"/>
    <property type="match status" value="1"/>
</dbReference>
<dbReference type="AlphaFoldDB" id="A0A8J5QXQ5"/>
<sequence>MNYYAVLEGKNAGVYDSFDWKDVDGYSNTEYRMFDSEIDALEYVTKEGEIENVFVNGAGWEYNRGTDPSVGYGVYYGPDDNRNTAVSLNDAKQLDKPSKQRSELAAVVRALRNVNEALLDGIARRPIRILSDSEYSVRCFNEWSNKWLQESPP</sequence>
<dbReference type="GO" id="GO:0003676">
    <property type="term" value="F:nucleic acid binding"/>
    <property type="evidence" value="ECO:0007669"/>
    <property type="project" value="InterPro"/>
</dbReference>
<dbReference type="GO" id="GO:0004523">
    <property type="term" value="F:RNA-DNA hybrid ribonuclease activity"/>
    <property type="evidence" value="ECO:0007669"/>
    <property type="project" value="InterPro"/>
</dbReference>